<keyword evidence="3" id="KW-1185">Reference proteome</keyword>
<evidence type="ECO:0000313" key="3">
    <source>
        <dbReference type="Proteomes" id="UP000639606"/>
    </source>
</evidence>
<reference evidence="2" key="2">
    <citation type="submission" date="2020-09" db="EMBL/GenBank/DDBJ databases">
        <authorList>
            <person name="Sun Q."/>
            <person name="Ohkuma M."/>
        </authorList>
    </citation>
    <scope>NUCLEOTIDE SEQUENCE</scope>
    <source>
        <strain evidence="2">JCM 3313</strain>
    </source>
</reference>
<proteinExistence type="predicted"/>
<evidence type="ECO:0000313" key="2">
    <source>
        <dbReference type="EMBL" id="GGP60329.1"/>
    </source>
</evidence>
<dbReference type="AlphaFoldDB" id="A0A918EEW7"/>
<accession>A0A918EEW7</accession>
<evidence type="ECO:0000256" key="1">
    <source>
        <dbReference type="SAM" id="MobiDB-lite"/>
    </source>
</evidence>
<feature type="region of interest" description="Disordered" evidence="1">
    <location>
        <begin position="73"/>
        <end position="97"/>
    </location>
</feature>
<sequence>MKPLPLPVRVAAGLAVTAVEQARKLPRQLVGLPVTVVSEALQLSMRVQQTVTELAIKGDDALSALRPADDEPEWATFDEDGEDAAAGADPWAEEERALAAEPPAALLDYDSLTLPQLRAKLRGLSLADLESLLAHERAHAARPEFTGMLSRRIANLRAQS</sequence>
<reference evidence="2" key="1">
    <citation type="journal article" date="2014" name="Int. J. Syst. Evol. Microbiol.">
        <title>Complete genome sequence of Corynebacterium casei LMG S-19264T (=DSM 44701T), isolated from a smear-ripened cheese.</title>
        <authorList>
            <consortium name="US DOE Joint Genome Institute (JGI-PGF)"/>
            <person name="Walter F."/>
            <person name="Albersmeier A."/>
            <person name="Kalinowski J."/>
            <person name="Ruckert C."/>
        </authorList>
    </citation>
    <scope>NUCLEOTIDE SEQUENCE</scope>
    <source>
        <strain evidence="2">JCM 3313</strain>
    </source>
</reference>
<name>A0A918EEW7_9PSEU</name>
<organism evidence="2 3">
    <name type="scientific">Saccharothrix coeruleofusca</name>
    <dbReference type="NCBI Taxonomy" id="33919"/>
    <lineage>
        <taxon>Bacteria</taxon>
        <taxon>Bacillati</taxon>
        <taxon>Actinomycetota</taxon>
        <taxon>Actinomycetes</taxon>
        <taxon>Pseudonocardiales</taxon>
        <taxon>Pseudonocardiaceae</taxon>
        <taxon>Saccharothrix</taxon>
    </lineage>
</organism>
<dbReference type="Proteomes" id="UP000639606">
    <property type="component" value="Unassembled WGS sequence"/>
</dbReference>
<protein>
    <recommendedName>
        <fullName evidence="4">Lipid droplet-associated protein</fullName>
    </recommendedName>
</protein>
<comment type="caution">
    <text evidence="2">The sequence shown here is derived from an EMBL/GenBank/DDBJ whole genome shotgun (WGS) entry which is preliminary data.</text>
</comment>
<dbReference type="RefSeq" id="WP_189224423.1">
    <property type="nucleotide sequence ID" value="NZ_BMRG01000006.1"/>
</dbReference>
<dbReference type="NCBIfam" id="NF033649">
    <property type="entry name" value="LipDrop_Rv1109c"/>
    <property type="match status" value="1"/>
</dbReference>
<dbReference type="InterPro" id="IPR047728">
    <property type="entry name" value="LipDrop-assoc"/>
</dbReference>
<evidence type="ECO:0008006" key="4">
    <source>
        <dbReference type="Google" id="ProtNLM"/>
    </source>
</evidence>
<dbReference type="EMBL" id="BMRG01000006">
    <property type="protein sequence ID" value="GGP60329.1"/>
    <property type="molecule type" value="Genomic_DNA"/>
</dbReference>
<feature type="compositionally biased region" description="Acidic residues" evidence="1">
    <location>
        <begin position="73"/>
        <end position="83"/>
    </location>
</feature>
<gene>
    <name evidence="2" type="ORF">GCM10010185_35940</name>
</gene>